<evidence type="ECO:0000313" key="1">
    <source>
        <dbReference type="EMBL" id="BBL70858.1"/>
    </source>
</evidence>
<dbReference type="Proteomes" id="UP000824988">
    <property type="component" value="Chromosome"/>
</dbReference>
<reference evidence="1" key="1">
    <citation type="submission" date="2019-06" db="EMBL/GenBank/DDBJ databases">
        <title>Complete genome sequence of Methylogaea oryzae strain JCM16910.</title>
        <authorList>
            <person name="Asakawa S."/>
        </authorList>
    </citation>
    <scope>NUCLEOTIDE SEQUENCE</scope>
    <source>
        <strain evidence="1">E10</strain>
    </source>
</reference>
<gene>
    <name evidence="1" type="ORF">MoryE10_14640</name>
</gene>
<proteinExistence type="predicted"/>
<keyword evidence="2" id="KW-1185">Reference proteome</keyword>
<dbReference type="EMBL" id="AP019782">
    <property type="protein sequence ID" value="BBL70858.1"/>
    <property type="molecule type" value="Genomic_DNA"/>
</dbReference>
<dbReference type="RefSeq" id="WP_054773273.1">
    <property type="nucleotide sequence ID" value="NZ_AP019782.1"/>
</dbReference>
<name>A0A8D5AGX6_9GAMM</name>
<protein>
    <submittedName>
        <fullName evidence="1">Uncharacterized protein</fullName>
    </submittedName>
</protein>
<accession>A0A8D5AGX6</accession>
<organism evidence="1 2">
    <name type="scientific">Methylogaea oryzae</name>
    <dbReference type="NCBI Taxonomy" id="1295382"/>
    <lineage>
        <taxon>Bacteria</taxon>
        <taxon>Pseudomonadati</taxon>
        <taxon>Pseudomonadota</taxon>
        <taxon>Gammaproteobacteria</taxon>
        <taxon>Methylococcales</taxon>
        <taxon>Methylococcaceae</taxon>
        <taxon>Methylogaea</taxon>
    </lineage>
</organism>
<dbReference type="KEGG" id="moz:MoryE10_14640"/>
<evidence type="ECO:0000313" key="2">
    <source>
        <dbReference type="Proteomes" id="UP000824988"/>
    </source>
</evidence>
<sequence length="101" mass="11234">MPLKKYAYPLGLILAANLAGCTGQSAENAEIDKRIAICQDVMKLYIKEANTHERDRKRLIGTCHMSQKERTTEQWQCTLAGMQGGGKYAEVSDKCTGGLRR</sequence>
<dbReference type="AlphaFoldDB" id="A0A8D5AGX6"/>